<proteinExistence type="predicted"/>
<keyword evidence="3" id="KW-1185">Reference proteome</keyword>
<gene>
    <name evidence="2" type="ORF">GSI_09341</name>
</gene>
<evidence type="ECO:0000313" key="3">
    <source>
        <dbReference type="Proteomes" id="UP000230002"/>
    </source>
</evidence>
<dbReference type="EMBL" id="AYKW01000023">
    <property type="protein sequence ID" value="PIL29290.1"/>
    <property type="molecule type" value="Genomic_DNA"/>
</dbReference>
<organism evidence="2 3">
    <name type="scientific">Ganoderma sinense ZZ0214-1</name>
    <dbReference type="NCBI Taxonomy" id="1077348"/>
    <lineage>
        <taxon>Eukaryota</taxon>
        <taxon>Fungi</taxon>
        <taxon>Dikarya</taxon>
        <taxon>Basidiomycota</taxon>
        <taxon>Agaricomycotina</taxon>
        <taxon>Agaricomycetes</taxon>
        <taxon>Polyporales</taxon>
        <taxon>Polyporaceae</taxon>
        <taxon>Ganoderma</taxon>
    </lineage>
</organism>
<feature type="compositionally biased region" description="Polar residues" evidence="1">
    <location>
        <begin position="231"/>
        <end position="241"/>
    </location>
</feature>
<evidence type="ECO:0000256" key="1">
    <source>
        <dbReference type="SAM" id="MobiDB-lite"/>
    </source>
</evidence>
<name>A0A2G8S685_9APHY</name>
<reference evidence="2 3" key="1">
    <citation type="journal article" date="2015" name="Sci. Rep.">
        <title>Chromosome-level genome map provides insights into diverse defense mechanisms in the medicinal fungus Ganoderma sinense.</title>
        <authorList>
            <person name="Zhu Y."/>
            <person name="Xu J."/>
            <person name="Sun C."/>
            <person name="Zhou S."/>
            <person name="Xu H."/>
            <person name="Nelson D.R."/>
            <person name="Qian J."/>
            <person name="Song J."/>
            <person name="Luo H."/>
            <person name="Xiang L."/>
            <person name="Li Y."/>
            <person name="Xu Z."/>
            <person name="Ji A."/>
            <person name="Wang L."/>
            <person name="Lu S."/>
            <person name="Hayward A."/>
            <person name="Sun W."/>
            <person name="Li X."/>
            <person name="Schwartz D.C."/>
            <person name="Wang Y."/>
            <person name="Chen S."/>
        </authorList>
    </citation>
    <scope>NUCLEOTIDE SEQUENCE [LARGE SCALE GENOMIC DNA]</scope>
    <source>
        <strain evidence="2 3">ZZ0214-1</strain>
    </source>
</reference>
<dbReference type="OrthoDB" id="3237202at2759"/>
<dbReference type="Proteomes" id="UP000230002">
    <property type="component" value="Unassembled WGS sequence"/>
</dbReference>
<dbReference type="AlphaFoldDB" id="A0A2G8S685"/>
<evidence type="ECO:0000313" key="2">
    <source>
        <dbReference type="EMBL" id="PIL29290.1"/>
    </source>
</evidence>
<accession>A0A2G8S685</accession>
<comment type="caution">
    <text evidence="2">The sequence shown here is derived from an EMBL/GenBank/DDBJ whole genome shotgun (WGS) entry which is preliminary data.</text>
</comment>
<sequence length="297" mass="32197">MPRSFADLLRTLGLGLPGDASHFVNCPSQREIVHLQSLPIYPESRLANFYYSLMLFRNHEVWIAYDGVPVPELAPSISGPNDASSNVATAYLMSENDKVFTVNWRHLVPESIVSMSVRMDDVLVNQLISMPGAGGGQLGGIVSGPASIRPFAFSNVPRLPCELIRSGSLLEDRQLVGKGAYSLVIPIMPAFDIGSIDEEAIIFEFRYAPLVCLQHIGIVAPRTLIAESDPENLSTLTSGPSTLGKRTRSQYEDMSSPSQEPEMDVGAAGAAAQEGTRVLITRRRATKEVEDSAIAPN</sequence>
<protein>
    <submittedName>
        <fullName evidence="2">Uncharacterized protein</fullName>
    </submittedName>
</protein>
<feature type="region of interest" description="Disordered" evidence="1">
    <location>
        <begin position="231"/>
        <end position="274"/>
    </location>
</feature>